<accession>A0AAV4Q3I7</accession>
<name>A0AAV4Q3I7_CAEEX</name>
<protein>
    <submittedName>
        <fullName evidence="1">Uncharacterized protein</fullName>
    </submittedName>
</protein>
<sequence length="85" mass="9822">MPHPTASMIDEAQYNVKYQNTRYMCKKSKEKRSLHLSLLFCHRHTDCSSNCSRLPVKSSSIIWLDTEGVRLLAIRISRSIINGKQ</sequence>
<evidence type="ECO:0000313" key="1">
    <source>
        <dbReference type="EMBL" id="GIY02762.1"/>
    </source>
</evidence>
<organism evidence="1 2">
    <name type="scientific">Caerostris extrusa</name>
    <name type="common">Bark spider</name>
    <name type="synonym">Caerostris bankana</name>
    <dbReference type="NCBI Taxonomy" id="172846"/>
    <lineage>
        <taxon>Eukaryota</taxon>
        <taxon>Metazoa</taxon>
        <taxon>Ecdysozoa</taxon>
        <taxon>Arthropoda</taxon>
        <taxon>Chelicerata</taxon>
        <taxon>Arachnida</taxon>
        <taxon>Araneae</taxon>
        <taxon>Araneomorphae</taxon>
        <taxon>Entelegynae</taxon>
        <taxon>Araneoidea</taxon>
        <taxon>Araneidae</taxon>
        <taxon>Caerostris</taxon>
    </lineage>
</organism>
<reference evidence="1 2" key="1">
    <citation type="submission" date="2021-06" db="EMBL/GenBank/DDBJ databases">
        <title>Caerostris extrusa draft genome.</title>
        <authorList>
            <person name="Kono N."/>
            <person name="Arakawa K."/>
        </authorList>
    </citation>
    <scope>NUCLEOTIDE SEQUENCE [LARGE SCALE GENOMIC DNA]</scope>
</reference>
<dbReference type="AlphaFoldDB" id="A0AAV4Q3I7"/>
<dbReference type="EMBL" id="BPLR01005497">
    <property type="protein sequence ID" value="GIY02762.1"/>
    <property type="molecule type" value="Genomic_DNA"/>
</dbReference>
<comment type="caution">
    <text evidence="1">The sequence shown here is derived from an EMBL/GenBank/DDBJ whole genome shotgun (WGS) entry which is preliminary data.</text>
</comment>
<keyword evidence="2" id="KW-1185">Reference proteome</keyword>
<dbReference type="Proteomes" id="UP001054945">
    <property type="component" value="Unassembled WGS sequence"/>
</dbReference>
<proteinExistence type="predicted"/>
<gene>
    <name evidence="1" type="ORF">CEXT_382311</name>
</gene>
<evidence type="ECO:0000313" key="2">
    <source>
        <dbReference type="Proteomes" id="UP001054945"/>
    </source>
</evidence>